<reference evidence="2 3" key="1">
    <citation type="submission" date="2024-02" db="EMBL/GenBank/DDBJ databases">
        <title>De novo assembly and annotation of 12 fungi associated with fruit tree decline syndrome in Ontario, Canada.</title>
        <authorList>
            <person name="Sulman M."/>
            <person name="Ellouze W."/>
            <person name="Ilyukhin E."/>
        </authorList>
    </citation>
    <scope>NUCLEOTIDE SEQUENCE [LARGE SCALE GENOMIC DNA]</scope>
    <source>
        <strain evidence="2 3">M42-189</strain>
    </source>
</reference>
<name>A0ABR3R0H7_9PLEO</name>
<proteinExistence type="predicted"/>
<evidence type="ECO:0000256" key="1">
    <source>
        <dbReference type="SAM" id="SignalP"/>
    </source>
</evidence>
<comment type="caution">
    <text evidence="2">The sequence shown here is derived from an EMBL/GenBank/DDBJ whole genome shotgun (WGS) entry which is preliminary data.</text>
</comment>
<protein>
    <submittedName>
        <fullName evidence="2">Uncharacterized protein</fullName>
    </submittedName>
</protein>
<sequence length="69" mass="7404">MQFTAILAAFAFAASVSAEGYFQNQCTVAGGPNCARSVGMTRSVRSWISSRSVEVARDAQEETIKVDVE</sequence>
<keyword evidence="1" id="KW-0732">Signal</keyword>
<organism evidence="2 3">
    <name type="scientific">Paraconiothyrium brasiliense</name>
    <dbReference type="NCBI Taxonomy" id="300254"/>
    <lineage>
        <taxon>Eukaryota</taxon>
        <taxon>Fungi</taxon>
        <taxon>Dikarya</taxon>
        <taxon>Ascomycota</taxon>
        <taxon>Pezizomycotina</taxon>
        <taxon>Dothideomycetes</taxon>
        <taxon>Pleosporomycetidae</taxon>
        <taxon>Pleosporales</taxon>
        <taxon>Massarineae</taxon>
        <taxon>Didymosphaeriaceae</taxon>
        <taxon>Paraconiothyrium</taxon>
    </lineage>
</organism>
<keyword evidence="3" id="KW-1185">Reference proteome</keyword>
<feature type="signal peptide" evidence="1">
    <location>
        <begin position="1"/>
        <end position="18"/>
    </location>
</feature>
<gene>
    <name evidence="2" type="ORF">SLS60_008411</name>
</gene>
<feature type="chain" id="PRO_5046581528" evidence="1">
    <location>
        <begin position="19"/>
        <end position="69"/>
    </location>
</feature>
<dbReference type="Proteomes" id="UP001521785">
    <property type="component" value="Unassembled WGS sequence"/>
</dbReference>
<evidence type="ECO:0000313" key="2">
    <source>
        <dbReference type="EMBL" id="KAL1597923.1"/>
    </source>
</evidence>
<evidence type="ECO:0000313" key="3">
    <source>
        <dbReference type="Proteomes" id="UP001521785"/>
    </source>
</evidence>
<accession>A0ABR3R0H7</accession>
<dbReference type="EMBL" id="JAKJXO020000012">
    <property type="protein sequence ID" value="KAL1597923.1"/>
    <property type="molecule type" value="Genomic_DNA"/>
</dbReference>